<evidence type="ECO:0000313" key="2">
    <source>
        <dbReference type="EMBL" id="MFC7297608.1"/>
    </source>
</evidence>
<feature type="signal peptide" evidence="1">
    <location>
        <begin position="1"/>
        <end position="24"/>
    </location>
</feature>
<dbReference type="Gene3D" id="1.25.40.10">
    <property type="entry name" value="Tetratricopeptide repeat domain"/>
    <property type="match status" value="1"/>
</dbReference>
<dbReference type="InterPro" id="IPR011990">
    <property type="entry name" value="TPR-like_helical_dom_sf"/>
</dbReference>
<dbReference type="EMBL" id="JBHTCC010000001">
    <property type="protein sequence ID" value="MFC7297608.1"/>
    <property type="molecule type" value="Genomic_DNA"/>
</dbReference>
<keyword evidence="1" id="KW-0732">Signal</keyword>
<reference evidence="3" key="1">
    <citation type="journal article" date="2019" name="Int. J. Syst. Evol. Microbiol.">
        <title>The Global Catalogue of Microorganisms (GCM) 10K type strain sequencing project: providing services to taxonomists for standard genome sequencing and annotation.</title>
        <authorList>
            <consortium name="The Broad Institute Genomics Platform"/>
            <consortium name="The Broad Institute Genome Sequencing Center for Infectious Disease"/>
            <person name="Wu L."/>
            <person name="Ma J."/>
        </authorList>
    </citation>
    <scope>NUCLEOTIDE SEQUENCE [LARGE SCALE GENOMIC DNA]</scope>
    <source>
        <strain evidence="3">CCUG 36956</strain>
    </source>
</reference>
<dbReference type="Proteomes" id="UP001596379">
    <property type="component" value="Unassembled WGS sequence"/>
</dbReference>
<keyword evidence="3" id="KW-1185">Reference proteome</keyword>
<name>A0ABW2J2K7_9BURK</name>
<comment type="caution">
    <text evidence="2">The sequence shown here is derived from an EMBL/GenBank/DDBJ whole genome shotgun (WGS) entry which is preliminary data.</text>
</comment>
<accession>A0ABW2J2K7</accession>
<dbReference type="Pfam" id="PF14559">
    <property type="entry name" value="TPR_19"/>
    <property type="match status" value="1"/>
</dbReference>
<proteinExistence type="predicted"/>
<dbReference type="RefSeq" id="WP_382232752.1">
    <property type="nucleotide sequence ID" value="NZ_JBHTCC010000001.1"/>
</dbReference>
<gene>
    <name evidence="2" type="ORF">ACFQO0_04075</name>
</gene>
<feature type="chain" id="PRO_5046400268" evidence="1">
    <location>
        <begin position="25"/>
        <end position="216"/>
    </location>
</feature>
<protein>
    <submittedName>
        <fullName evidence="2">Tetratricopeptide repeat protein</fullName>
    </submittedName>
</protein>
<evidence type="ECO:0000256" key="1">
    <source>
        <dbReference type="SAM" id="SignalP"/>
    </source>
</evidence>
<evidence type="ECO:0000313" key="3">
    <source>
        <dbReference type="Proteomes" id="UP001596379"/>
    </source>
</evidence>
<organism evidence="2 3">
    <name type="scientific">Herminiimonas aquatilis</name>
    <dbReference type="NCBI Taxonomy" id="345342"/>
    <lineage>
        <taxon>Bacteria</taxon>
        <taxon>Pseudomonadati</taxon>
        <taxon>Pseudomonadota</taxon>
        <taxon>Betaproteobacteria</taxon>
        <taxon>Burkholderiales</taxon>
        <taxon>Oxalobacteraceae</taxon>
        <taxon>Herminiimonas</taxon>
    </lineage>
</organism>
<sequence length="216" mass="23638">MKNIAKILAAFAWSMTLLAAPAFAAVEDDVAKLQHEWERIKYQTPQAEQEKGYEQLVKEADKAVAQNPNRAETLIWHGIIDASYAGAKGGLGALSLAKSAKSAFEHALEIDPNALSGSAYTSLGSLYYQVPGWPIGFGDDKKALTFLKKGLAANPDGIDPNYFYGDFLFRAGDLDNAERVLRKALQAAPRTGRKISDEGRRNEINQLLDKIAAKRK</sequence>
<dbReference type="SUPFAM" id="SSF48452">
    <property type="entry name" value="TPR-like"/>
    <property type="match status" value="1"/>
</dbReference>